<gene>
    <name evidence="1" type="ORF">AMON00008_LOCUS25580</name>
</gene>
<dbReference type="EMBL" id="HBNR01037112">
    <property type="protein sequence ID" value="CAE4593771.1"/>
    <property type="molecule type" value="Transcribed_RNA"/>
</dbReference>
<accession>A0A7S4VET8</accession>
<organism evidence="1">
    <name type="scientific">Alexandrium monilatum</name>
    <dbReference type="NCBI Taxonomy" id="311494"/>
    <lineage>
        <taxon>Eukaryota</taxon>
        <taxon>Sar</taxon>
        <taxon>Alveolata</taxon>
        <taxon>Dinophyceae</taxon>
        <taxon>Gonyaulacales</taxon>
        <taxon>Pyrocystaceae</taxon>
        <taxon>Alexandrium</taxon>
    </lineage>
</organism>
<evidence type="ECO:0000313" key="1">
    <source>
        <dbReference type="EMBL" id="CAE4593771.1"/>
    </source>
</evidence>
<protein>
    <submittedName>
        <fullName evidence="1">Uncharacterized protein</fullName>
    </submittedName>
</protein>
<name>A0A7S4VET8_9DINO</name>
<proteinExistence type="predicted"/>
<dbReference type="AlphaFoldDB" id="A0A7S4VET8"/>
<reference evidence="1" key="1">
    <citation type="submission" date="2021-01" db="EMBL/GenBank/DDBJ databases">
        <authorList>
            <person name="Corre E."/>
            <person name="Pelletier E."/>
            <person name="Niang G."/>
            <person name="Scheremetjew M."/>
            <person name="Finn R."/>
            <person name="Kale V."/>
            <person name="Holt S."/>
            <person name="Cochrane G."/>
            <person name="Meng A."/>
            <person name="Brown T."/>
            <person name="Cohen L."/>
        </authorList>
    </citation>
    <scope>NUCLEOTIDE SEQUENCE</scope>
    <source>
        <strain evidence="1">CCMP3105</strain>
    </source>
</reference>
<sequence>MGGADVSSSPAVEGGEVPPAGVAAEPVGAEVATGAAAALAVEGGAVPPAGVAAELVEAEAAEGWAGGEAVPLDDVTAELFGAAVAVAAVDVPAFGAVNVEFGMSDLADGAAVSFAKKRTGAPAESDGKAIAARATHDHSIGQGCGWPMVNLSL</sequence>